<dbReference type="PANTHER" id="PTHR12753:SF0">
    <property type="entry name" value="ALPHA N-TERMINAL PROTEIN METHYLTRANSFERASE 1"/>
    <property type="match status" value="1"/>
</dbReference>
<proteinExistence type="inferred from homology"/>
<keyword evidence="2 11" id="KW-0489">Methyltransferase</keyword>
<comment type="caution">
    <text evidence="11">The sequence shown here is derived from an EMBL/GenBank/DDBJ whole genome shotgun (WGS) entry which is preliminary data.</text>
</comment>
<evidence type="ECO:0000256" key="4">
    <source>
        <dbReference type="ARBA" id="ARBA00022691"/>
    </source>
</evidence>
<comment type="similarity">
    <text evidence="1">Belongs to the methyltransferase superfamily. NTM1 family.</text>
</comment>
<evidence type="ECO:0000256" key="9">
    <source>
        <dbReference type="ARBA" id="ARBA00047885"/>
    </source>
</evidence>
<dbReference type="PIRSF" id="PIRSF016958">
    <property type="entry name" value="DUF858_MeTrfase_lik"/>
    <property type="match status" value="1"/>
</dbReference>
<evidence type="ECO:0000256" key="2">
    <source>
        <dbReference type="ARBA" id="ARBA00022603"/>
    </source>
</evidence>
<dbReference type="InterPro" id="IPR008576">
    <property type="entry name" value="MeTrfase_NTM1"/>
</dbReference>
<dbReference type="Proteomes" id="UP001281761">
    <property type="component" value="Unassembled WGS sequence"/>
</dbReference>
<evidence type="ECO:0000256" key="5">
    <source>
        <dbReference type="ARBA" id="ARBA00039112"/>
    </source>
</evidence>
<dbReference type="InterPro" id="IPR029063">
    <property type="entry name" value="SAM-dependent_MTases_sf"/>
</dbReference>
<name>A0ABQ9YCE8_9EUKA</name>
<dbReference type="EMBL" id="JARBJD010000016">
    <property type="protein sequence ID" value="KAK2961438.1"/>
    <property type="molecule type" value="Genomic_DNA"/>
</dbReference>
<evidence type="ECO:0000256" key="10">
    <source>
        <dbReference type="ARBA" id="ARBA00048167"/>
    </source>
</evidence>
<evidence type="ECO:0000256" key="6">
    <source>
        <dbReference type="ARBA" id="ARBA00039449"/>
    </source>
</evidence>
<comment type="catalytic activity">
    <reaction evidence="9">
        <text>N-terminal L-prolyl-L-prolyl-L-lysyl-[protein] + 2 S-adenosyl-L-methionine = N-terminal N,N-dimethyl-L-prolyl-L-prolyl-L-lysyl-[protein] + 2 S-adenosyl-L-homocysteine + 2 H(+)</text>
        <dbReference type="Rhea" id="RHEA:54736"/>
        <dbReference type="Rhea" id="RHEA-COMP:13787"/>
        <dbReference type="Rhea" id="RHEA-COMP:13974"/>
        <dbReference type="ChEBI" id="CHEBI:15378"/>
        <dbReference type="ChEBI" id="CHEBI:57856"/>
        <dbReference type="ChEBI" id="CHEBI:59789"/>
        <dbReference type="ChEBI" id="CHEBI:138059"/>
        <dbReference type="ChEBI" id="CHEBI:138318"/>
        <dbReference type="EC" id="2.1.1.244"/>
    </reaction>
</comment>
<evidence type="ECO:0000256" key="8">
    <source>
        <dbReference type="ARBA" id="ARBA00047306"/>
    </source>
</evidence>
<protein>
    <recommendedName>
        <fullName evidence="6">Alpha N-terminal protein methyltransferase 1</fullName>
        <ecNumber evidence="5">2.1.1.244</ecNumber>
    </recommendedName>
    <alternativeName>
        <fullName evidence="7">X-Pro-Lys N-terminal protein methyltransferase 1</fullName>
    </alternativeName>
</protein>
<gene>
    <name evidence="11" type="ORF">BLNAU_3559</name>
</gene>
<evidence type="ECO:0000313" key="11">
    <source>
        <dbReference type="EMBL" id="KAK2961438.1"/>
    </source>
</evidence>
<sequence length="200" mass="23293">MRNALYQQNNYPMVGTRALDVGAGIGRITRQVLVNIFQQVDFQDQNSTFISQGLGEMSSLVEAGRVRQGIVHPLQTLTPPNKEYDCIWIQWVIGYLPKEELIATLNRLRPSLRKNGYLIIKENCDDELYHDDGDNYLIRKVDDWVNIFNESDFQVISHEEDRLLPKTIKPVFFFLLKPKDEFKAEDMRGPLLPKRRRKAL</sequence>
<evidence type="ECO:0000313" key="12">
    <source>
        <dbReference type="Proteomes" id="UP001281761"/>
    </source>
</evidence>
<comment type="catalytic activity">
    <reaction evidence="8">
        <text>N-terminal L-seryl-L-prolyl-L-lysyl-[protein] + 3 S-adenosyl-L-methionine = N-terminal N,N,N-trimethyl-L-seryl-L-prolyl-L-lysyl-[protein] + 3 S-adenosyl-L-homocysteine + 3 H(+)</text>
        <dbReference type="Rhea" id="RHEA:54724"/>
        <dbReference type="Rhea" id="RHEA-COMP:13789"/>
        <dbReference type="Rhea" id="RHEA-COMP:13973"/>
        <dbReference type="ChEBI" id="CHEBI:15378"/>
        <dbReference type="ChEBI" id="CHEBI:57856"/>
        <dbReference type="ChEBI" id="CHEBI:59789"/>
        <dbReference type="ChEBI" id="CHEBI:138061"/>
        <dbReference type="ChEBI" id="CHEBI:138317"/>
        <dbReference type="EC" id="2.1.1.244"/>
    </reaction>
</comment>
<dbReference type="EC" id="2.1.1.244" evidence="5"/>
<evidence type="ECO:0000256" key="1">
    <source>
        <dbReference type="ARBA" id="ARBA00009059"/>
    </source>
</evidence>
<keyword evidence="3 11" id="KW-0808">Transferase</keyword>
<comment type="catalytic activity">
    <reaction evidence="10">
        <text>N-terminal L-alanyl-L-prolyl-L-lysyl-[protein] + 3 S-adenosyl-L-methionine = N-terminal N,N,N-trimethyl-L-alanyl-L-prolyl-L-lysyl-[protein] + 3 S-adenosyl-L-homocysteine + 3 H(+)</text>
        <dbReference type="Rhea" id="RHEA:54712"/>
        <dbReference type="Rhea" id="RHEA-COMP:13785"/>
        <dbReference type="Rhea" id="RHEA-COMP:13971"/>
        <dbReference type="ChEBI" id="CHEBI:15378"/>
        <dbReference type="ChEBI" id="CHEBI:57856"/>
        <dbReference type="ChEBI" id="CHEBI:59789"/>
        <dbReference type="ChEBI" id="CHEBI:138057"/>
        <dbReference type="ChEBI" id="CHEBI:138315"/>
        <dbReference type="EC" id="2.1.1.244"/>
    </reaction>
</comment>
<reference evidence="11 12" key="1">
    <citation type="journal article" date="2022" name="bioRxiv">
        <title>Genomics of Preaxostyla Flagellates Illuminates Evolutionary Transitions and the Path Towards Mitochondrial Loss.</title>
        <authorList>
            <person name="Novak L.V.F."/>
            <person name="Treitli S.C."/>
            <person name="Pyrih J."/>
            <person name="Halakuc P."/>
            <person name="Pipaliya S.V."/>
            <person name="Vacek V."/>
            <person name="Brzon O."/>
            <person name="Soukal P."/>
            <person name="Eme L."/>
            <person name="Dacks J.B."/>
            <person name="Karnkowska A."/>
            <person name="Elias M."/>
            <person name="Hampl V."/>
        </authorList>
    </citation>
    <scope>NUCLEOTIDE SEQUENCE [LARGE SCALE GENOMIC DNA]</scope>
    <source>
        <strain evidence="11">NAU3</strain>
        <tissue evidence="11">Gut</tissue>
    </source>
</reference>
<dbReference type="Gene3D" id="3.40.50.150">
    <property type="entry name" value="Vaccinia Virus protein VP39"/>
    <property type="match status" value="1"/>
</dbReference>
<keyword evidence="4" id="KW-0949">S-adenosyl-L-methionine</keyword>
<accession>A0ABQ9YCE8</accession>
<organism evidence="11 12">
    <name type="scientific">Blattamonas nauphoetae</name>
    <dbReference type="NCBI Taxonomy" id="2049346"/>
    <lineage>
        <taxon>Eukaryota</taxon>
        <taxon>Metamonada</taxon>
        <taxon>Preaxostyla</taxon>
        <taxon>Oxymonadida</taxon>
        <taxon>Blattamonas</taxon>
    </lineage>
</organism>
<dbReference type="PANTHER" id="PTHR12753">
    <property type="entry name" value="AD-003 - RELATED"/>
    <property type="match status" value="1"/>
</dbReference>
<dbReference type="GO" id="GO:0071885">
    <property type="term" value="F:N-terminal protein N-methyltransferase activity"/>
    <property type="evidence" value="ECO:0007669"/>
    <property type="project" value="UniProtKB-EC"/>
</dbReference>
<evidence type="ECO:0000256" key="7">
    <source>
        <dbReference type="ARBA" id="ARBA00043129"/>
    </source>
</evidence>
<keyword evidence="12" id="KW-1185">Reference proteome</keyword>
<dbReference type="Pfam" id="PF05891">
    <property type="entry name" value="Methyltransf_PK"/>
    <property type="match status" value="1"/>
</dbReference>
<dbReference type="SUPFAM" id="SSF53335">
    <property type="entry name" value="S-adenosyl-L-methionine-dependent methyltransferases"/>
    <property type="match status" value="1"/>
</dbReference>
<dbReference type="GO" id="GO:0032259">
    <property type="term" value="P:methylation"/>
    <property type="evidence" value="ECO:0007669"/>
    <property type="project" value="UniProtKB-KW"/>
</dbReference>
<evidence type="ECO:0000256" key="3">
    <source>
        <dbReference type="ARBA" id="ARBA00022679"/>
    </source>
</evidence>